<accession>A0ABT6WED1</accession>
<name>A0ABT6WED1_9ACTN</name>
<keyword evidence="1" id="KW-0812">Transmembrane</keyword>
<evidence type="ECO:0000313" key="3">
    <source>
        <dbReference type="Proteomes" id="UP001241758"/>
    </source>
</evidence>
<dbReference type="EMBL" id="JASCTH010000003">
    <property type="protein sequence ID" value="MDI6098077.1"/>
    <property type="molecule type" value="Genomic_DNA"/>
</dbReference>
<keyword evidence="3" id="KW-1185">Reference proteome</keyword>
<protein>
    <recommendedName>
        <fullName evidence="4">SnoaL-like domain-containing protein</fullName>
    </recommendedName>
</protein>
<proteinExistence type="predicted"/>
<dbReference type="Proteomes" id="UP001241758">
    <property type="component" value="Unassembled WGS sequence"/>
</dbReference>
<evidence type="ECO:0008006" key="4">
    <source>
        <dbReference type="Google" id="ProtNLM"/>
    </source>
</evidence>
<gene>
    <name evidence="2" type="ORF">QLQ12_05605</name>
</gene>
<comment type="caution">
    <text evidence="2">The sequence shown here is derived from an EMBL/GenBank/DDBJ whole genome shotgun (WGS) entry which is preliminary data.</text>
</comment>
<keyword evidence="1" id="KW-0472">Membrane</keyword>
<evidence type="ECO:0000256" key="1">
    <source>
        <dbReference type="SAM" id="Phobius"/>
    </source>
</evidence>
<feature type="transmembrane region" description="Helical" evidence="1">
    <location>
        <begin position="36"/>
        <end position="58"/>
    </location>
</feature>
<dbReference type="RefSeq" id="WP_282757564.1">
    <property type="nucleotide sequence ID" value="NZ_JASCTH010000003.1"/>
</dbReference>
<evidence type="ECO:0000313" key="2">
    <source>
        <dbReference type="EMBL" id="MDI6098077.1"/>
    </source>
</evidence>
<sequence length="224" mass="23934">MEIWIPEPARPAPLWIPEPADPVHAEEPSRSRVLPALPILVLIGALATAAVFGGPRLLGYENEKRPAAVATVSPAAAPGSATPILENDRIGLVTVRPGLDDPRAADVAAMFDTYFTGINERDYDAVAGVLDPAGDLDPSAPRELQAFAQGTSTTRDSDIVLRDLAETTAGRLRAEVSFRSEQRTGHGPPQRLDETCTLWQVVYVLSAGDGTYRMLRGKGVSKPC</sequence>
<keyword evidence="1" id="KW-1133">Transmembrane helix</keyword>
<organism evidence="2 3">
    <name type="scientific">Actinoplanes sandaracinus</name>
    <dbReference type="NCBI Taxonomy" id="3045177"/>
    <lineage>
        <taxon>Bacteria</taxon>
        <taxon>Bacillati</taxon>
        <taxon>Actinomycetota</taxon>
        <taxon>Actinomycetes</taxon>
        <taxon>Micromonosporales</taxon>
        <taxon>Micromonosporaceae</taxon>
        <taxon>Actinoplanes</taxon>
    </lineage>
</organism>
<reference evidence="2 3" key="1">
    <citation type="submission" date="2023-05" db="EMBL/GenBank/DDBJ databases">
        <title>Actinoplanes sp. NEAU-A12 genome sequencing.</title>
        <authorList>
            <person name="Wang Z.-S."/>
        </authorList>
    </citation>
    <scope>NUCLEOTIDE SEQUENCE [LARGE SCALE GENOMIC DNA]</scope>
    <source>
        <strain evidence="2 3">NEAU-A12</strain>
    </source>
</reference>